<name>A0AAN8VZQ7_9MAGN</name>
<evidence type="ECO:0000313" key="1">
    <source>
        <dbReference type="EMBL" id="KAK6938771.1"/>
    </source>
</evidence>
<dbReference type="Proteomes" id="UP001370490">
    <property type="component" value="Unassembled WGS sequence"/>
</dbReference>
<accession>A0AAN8VZQ7</accession>
<gene>
    <name evidence="1" type="ORF">RJ641_032279</name>
</gene>
<keyword evidence="2" id="KW-1185">Reference proteome</keyword>
<evidence type="ECO:0000313" key="2">
    <source>
        <dbReference type="Proteomes" id="UP001370490"/>
    </source>
</evidence>
<protein>
    <submittedName>
        <fullName evidence="1">Uncharacterized protein</fullName>
    </submittedName>
</protein>
<sequence length="86" mass="9834">MEETMKLLDQMIKAGVDADIVKYCKSVQNSYTCGMRQKGLKFDEMILAWNLNHGIVSPKQMVSVELNEHEGLPKFVFEHRVHSALP</sequence>
<feature type="non-terminal residue" evidence="1">
    <location>
        <position position="86"/>
    </location>
</feature>
<dbReference type="EMBL" id="JBAMMX010000006">
    <property type="protein sequence ID" value="KAK6938771.1"/>
    <property type="molecule type" value="Genomic_DNA"/>
</dbReference>
<comment type="caution">
    <text evidence="1">The sequence shown here is derived from an EMBL/GenBank/DDBJ whole genome shotgun (WGS) entry which is preliminary data.</text>
</comment>
<reference evidence="1 2" key="1">
    <citation type="submission" date="2023-12" db="EMBL/GenBank/DDBJ databases">
        <title>A high-quality genome assembly for Dillenia turbinata (Dilleniales).</title>
        <authorList>
            <person name="Chanderbali A."/>
        </authorList>
    </citation>
    <scope>NUCLEOTIDE SEQUENCE [LARGE SCALE GENOMIC DNA]</scope>
    <source>
        <strain evidence="1">LSX21</strain>
        <tissue evidence="1">Leaf</tissue>
    </source>
</reference>
<dbReference type="AlphaFoldDB" id="A0AAN8VZQ7"/>
<proteinExistence type="predicted"/>
<organism evidence="1 2">
    <name type="scientific">Dillenia turbinata</name>
    <dbReference type="NCBI Taxonomy" id="194707"/>
    <lineage>
        <taxon>Eukaryota</taxon>
        <taxon>Viridiplantae</taxon>
        <taxon>Streptophyta</taxon>
        <taxon>Embryophyta</taxon>
        <taxon>Tracheophyta</taxon>
        <taxon>Spermatophyta</taxon>
        <taxon>Magnoliopsida</taxon>
        <taxon>eudicotyledons</taxon>
        <taxon>Gunneridae</taxon>
        <taxon>Pentapetalae</taxon>
        <taxon>Dilleniales</taxon>
        <taxon>Dilleniaceae</taxon>
        <taxon>Dillenia</taxon>
    </lineage>
</organism>